<dbReference type="EMBL" id="ADLQ01000095">
    <property type="protein sequence ID" value="EGA91942.1"/>
    <property type="molecule type" value="Genomic_DNA"/>
</dbReference>
<sequence>MDVDAGILDADVTITDAAVAAVPTVAAAPTVAAVPTTAVAATELTEQDLTMVTLSATETDLMQLPTTAVAATAAAAATVDAAAQCRLMMEAAAAITN</sequence>
<evidence type="ECO:0000313" key="2">
    <source>
        <dbReference type="Proteomes" id="UP000002970"/>
    </source>
</evidence>
<proteinExistence type="predicted"/>
<reference evidence="1 2" key="1">
    <citation type="submission" date="2010-12" db="EMBL/GenBank/DDBJ databases">
        <title>The Genome Sequence of Clostridium symbiosum strain WAL-14163.</title>
        <authorList>
            <person name="Earl A."/>
            <person name="Ward D."/>
            <person name="Feldgarden M."/>
            <person name="Gevers D."/>
            <person name="Finegold S.M."/>
            <person name="Summanen P.H."/>
            <person name="Molitoris D.R."/>
            <person name="Vaisanen M.L."/>
            <person name="Daigneault M."/>
            <person name="Young S.K."/>
            <person name="Zeng Q."/>
            <person name="Gargeya S."/>
            <person name="Fitzgerald M."/>
            <person name="Haas B."/>
            <person name="Abouelleil A."/>
            <person name="Alvarado L."/>
            <person name="Arachchi H.M."/>
            <person name="Berlin A."/>
            <person name="Brown A."/>
            <person name="Chapman S.B."/>
            <person name="Chen Z."/>
            <person name="Dunbar C."/>
            <person name="Freedman E."/>
            <person name="Gearin G."/>
            <person name="Gellesch M."/>
            <person name="Goldberg J."/>
            <person name="Griggs A."/>
            <person name="Gujja S."/>
            <person name="Heilman E."/>
            <person name="Heiman D."/>
            <person name="Howarth C."/>
            <person name="Larson L."/>
            <person name="Lui A."/>
            <person name="MacDonald P.J.P."/>
            <person name="Mehta T."/>
            <person name="Montmayeur A."/>
            <person name="Murphy C."/>
            <person name="Neiman D."/>
            <person name="Pearson M."/>
            <person name="Priest M."/>
            <person name="Roberts A."/>
            <person name="Saif S."/>
            <person name="Shea T."/>
            <person name="Shenoy N."/>
            <person name="Sisk P."/>
            <person name="Stolte C."/>
            <person name="Sykes S."/>
            <person name="White J."/>
            <person name="Yandava C."/>
            <person name="Nusbaum C."/>
            <person name="Birren B."/>
        </authorList>
    </citation>
    <scope>NUCLEOTIDE SEQUENCE [LARGE SCALE GENOMIC DNA]</scope>
    <source>
        <strain evidence="1 2">WAL-14163</strain>
    </source>
</reference>
<comment type="caution">
    <text evidence="1">The sequence shown here is derived from an EMBL/GenBank/DDBJ whole genome shotgun (WGS) entry which is preliminary data.</text>
</comment>
<keyword evidence="2" id="KW-1185">Reference proteome</keyword>
<dbReference type="Proteomes" id="UP000002970">
    <property type="component" value="Unassembled WGS sequence"/>
</dbReference>
<dbReference type="HOGENOM" id="CLU_2536769_0_0_9"/>
<gene>
    <name evidence="1" type="ORF">HMPREF9474_04206</name>
</gene>
<protein>
    <submittedName>
        <fullName evidence="1">Uncharacterized protein</fullName>
    </submittedName>
</protein>
<evidence type="ECO:0000313" key="1">
    <source>
        <dbReference type="EMBL" id="EGA91942.1"/>
    </source>
</evidence>
<name>E7GTG1_CLOS6</name>
<dbReference type="AlphaFoldDB" id="E7GTG1"/>
<accession>E7GTG1</accession>
<organism evidence="1 2">
    <name type="scientific">Clostridium symbiosum (strain WAL-14163)</name>
    <dbReference type="NCBI Taxonomy" id="742740"/>
    <lineage>
        <taxon>Bacteria</taxon>
        <taxon>Bacillati</taxon>
        <taxon>Bacillota</taxon>
        <taxon>Clostridia</taxon>
        <taxon>Lachnospirales</taxon>
        <taxon>Lachnospiraceae</taxon>
        <taxon>Otoolea</taxon>
    </lineage>
</organism>